<protein>
    <recommendedName>
        <fullName evidence="3">Phosphatidylinositol kinase</fullName>
    </recommendedName>
</protein>
<accession>A0A927C923</accession>
<sequence>MHKHEAQALCREHMHRYVRIQVADGGTVDGIIEFVDEEYVYMAVPVRPGDEANDRRGYFPYVPGGFYPPYFNPYYPGGRFRRVVLPLAALLALSLLPFY</sequence>
<dbReference type="AlphaFoldDB" id="A0A927C923"/>
<gene>
    <name evidence="1" type="ORF">IDH45_07030</name>
</gene>
<evidence type="ECO:0000313" key="2">
    <source>
        <dbReference type="Proteomes" id="UP000639396"/>
    </source>
</evidence>
<evidence type="ECO:0008006" key="3">
    <source>
        <dbReference type="Google" id="ProtNLM"/>
    </source>
</evidence>
<reference evidence="1" key="1">
    <citation type="submission" date="2020-09" db="EMBL/GenBank/DDBJ databases">
        <title>A novel bacterium of genus Paenibacillus, isolated from South China Sea.</title>
        <authorList>
            <person name="Huang H."/>
            <person name="Mo K."/>
            <person name="Hu Y."/>
        </authorList>
    </citation>
    <scope>NUCLEOTIDE SEQUENCE</scope>
    <source>
        <strain evidence="1">IB182363</strain>
    </source>
</reference>
<dbReference type="EMBL" id="JACXJA010000007">
    <property type="protein sequence ID" value="MBD2861731.1"/>
    <property type="molecule type" value="Genomic_DNA"/>
</dbReference>
<organism evidence="1 2">
    <name type="scientific">Paenibacillus oceani</name>
    <dbReference type="NCBI Taxonomy" id="2772510"/>
    <lineage>
        <taxon>Bacteria</taxon>
        <taxon>Bacillati</taxon>
        <taxon>Bacillota</taxon>
        <taxon>Bacilli</taxon>
        <taxon>Bacillales</taxon>
        <taxon>Paenibacillaceae</taxon>
        <taxon>Paenibacillus</taxon>
    </lineage>
</organism>
<comment type="caution">
    <text evidence="1">The sequence shown here is derived from an EMBL/GenBank/DDBJ whole genome shotgun (WGS) entry which is preliminary data.</text>
</comment>
<proteinExistence type="predicted"/>
<keyword evidence="2" id="KW-1185">Reference proteome</keyword>
<dbReference type="RefSeq" id="WP_190926009.1">
    <property type="nucleotide sequence ID" value="NZ_JACXJA010000007.1"/>
</dbReference>
<dbReference type="Proteomes" id="UP000639396">
    <property type="component" value="Unassembled WGS sequence"/>
</dbReference>
<evidence type="ECO:0000313" key="1">
    <source>
        <dbReference type="EMBL" id="MBD2861731.1"/>
    </source>
</evidence>
<name>A0A927C923_9BACL</name>